<proteinExistence type="predicted"/>
<dbReference type="AlphaFoldDB" id="M3FQF7"/>
<sequence length="37" mass="4318">MPVSLKNVKKSAIFRNFGVWQKRNVELRNLNSNISKT</sequence>
<organism evidence="1 2">
    <name type="scientific">Leptospira weilii serovar Topaz str. LT2116</name>
    <dbReference type="NCBI Taxonomy" id="1088540"/>
    <lineage>
        <taxon>Bacteria</taxon>
        <taxon>Pseudomonadati</taxon>
        <taxon>Spirochaetota</taxon>
        <taxon>Spirochaetia</taxon>
        <taxon>Leptospirales</taxon>
        <taxon>Leptospiraceae</taxon>
        <taxon>Leptospira</taxon>
    </lineage>
</organism>
<comment type="caution">
    <text evidence="1">The sequence shown here is derived from an EMBL/GenBank/DDBJ whole genome shotgun (WGS) entry which is preliminary data.</text>
</comment>
<name>M3FQF7_9LEPT</name>
<gene>
    <name evidence="1" type="ORF">LEP1GSC188_0571</name>
</gene>
<dbReference type="Proteomes" id="UP000011770">
    <property type="component" value="Unassembled WGS sequence"/>
</dbReference>
<evidence type="ECO:0000313" key="2">
    <source>
        <dbReference type="Proteomes" id="UP000011770"/>
    </source>
</evidence>
<evidence type="ECO:0000313" key="1">
    <source>
        <dbReference type="EMBL" id="EMF82562.1"/>
    </source>
</evidence>
<reference evidence="1 2" key="1">
    <citation type="submission" date="2013-01" db="EMBL/GenBank/DDBJ databases">
        <authorList>
            <person name="Harkins D.M."/>
            <person name="Durkin A.S."/>
            <person name="Brinkac L.M."/>
            <person name="Haft D.H."/>
            <person name="Selengut J.D."/>
            <person name="Sanka R."/>
            <person name="DePew J."/>
            <person name="Purushe J."/>
            <person name="Tulsiani S.M."/>
            <person name="Graham G.C."/>
            <person name="Burns M.-A."/>
            <person name="Dohnt M.F."/>
            <person name="Smythe L.D."/>
            <person name="McKay D.B."/>
            <person name="Craig S.B."/>
            <person name="Vinetz J.M."/>
            <person name="Sutton G.G."/>
            <person name="Nierman W.C."/>
            <person name="Fouts D.E."/>
        </authorList>
    </citation>
    <scope>NUCLEOTIDE SEQUENCE [LARGE SCALE GENOMIC DNA]</scope>
    <source>
        <strain evidence="1 2">LT2116</strain>
    </source>
</reference>
<protein>
    <submittedName>
        <fullName evidence="1">Uncharacterized protein</fullName>
    </submittedName>
</protein>
<accession>M3FQF7</accession>
<dbReference type="EMBL" id="AHOR02000020">
    <property type="protein sequence ID" value="EMF82562.1"/>
    <property type="molecule type" value="Genomic_DNA"/>
</dbReference>